<feature type="transmembrane region" description="Helical" evidence="1">
    <location>
        <begin position="78"/>
        <end position="95"/>
    </location>
</feature>
<keyword evidence="1" id="KW-0472">Membrane</keyword>
<organism evidence="2 3">
    <name type="scientific">Mycolicibacterium fortuitum</name>
    <name type="common">Mycobacterium fortuitum</name>
    <dbReference type="NCBI Taxonomy" id="1766"/>
    <lineage>
        <taxon>Bacteria</taxon>
        <taxon>Bacillati</taxon>
        <taxon>Actinomycetota</taxon>
        <taxon>Actinomycetes</taxon>
        <taxon>Mycobacteriales</taxon>
        <taxon>Mycobacteriaceae</taxon>
        <taxon>Mycolicibacterium</taxon>
    </lineage>
</organism>
<sequence>MMLISMIVPSLRSITSRIEPRVSCNGLGTTVRSDLIFDVATFTTIVAAVFSCVMFAIFQPLGMLDIPVPHSLRYSIPFLAGVVGLMGVPFIWLMIHRGGTKYLRLTPAGYEVAEGYKPERGGWDEIVDVTRVVPESIRQVPNALVLMKSDGTAAVLAAGPITPGGRDLRELVRFYWQHPAYRDELTDDRALERLRHKNFAADR</sequence>
<dbReference type="Proteomes" id="UP000187001">
    <property type="component" value="Unassembled WGS sequence"/>
</dbReference>
<protein>
    <recommendedName>
        <fullName evidence="4">PH domain-containing protein</fullName>
    </recommendedName>
</protein>
<accession>A0ABD6QRP3</accession>
<dbReference type="EMBL" id="MBER01000024">
    <property type="protein sequence ID" value="OMC50465.1"/>
    <property type="molecule type" value="Genomic_DNA"/>
</dbReference>
<reference evidence="2 3" key="1">
    <citation type="submission" date="2016-07" db="EMBL/GenBank/DDBJ databases">
        <authorList>
            <person name="Sutton G."/>
            <person name="Brinkac L."/>
            <person name="Sanka R."/>
            <person name="Adams M."/>
            <person name="Lau E."/>
            <person name="Kumar A."/>
            <person name="Macaden R."/>
        </authorList>
    </citation>
    <scope>NUCLEOTIDE SEQUENCE [LARGE SCALE GENOMIC DNA]</scope>
    <source>
        <strain evidence="2 3">GA-0871</strain>
    </source>
</reference>
<name>A0ABD6QRP3_MYCFO</name>
<evidence type="ECO:0008006" key="4">
    <source>
        <dbReference type="Google" id="ProtNLM"/>
    </source>
</evidence>
<comment type="caution">
    <text evidence="2">The sequence shown here is derived from an EMBL/GenBank/DDBJ whole genome shotgun (WGS) entry which is preliminary data.</text>
</comment>
<proteinExistence type="predicted"/>
<evidence type="ECO:0000313" key="3">
    <source>
        <dbReference type="Proteomes" id="UP000187001"/>
    </source>
</evidence>
<dbReference type="AlphaFoldDB" id="A0ABD6QRP3"/>
<keyword evidence="1" id="KW-1133">Transmembrane helix</keyword>
<gene>
    <name evidence="2" type="ORF">A5742_01815</name>
</gene>
<evidence type="ECO:0000256" key="1">
    <source>
        <dbReference type="SAM" id="Phobius"/>
    </source>
</evidence>
<feature type="transmembrane region" description="Helical" evidence="1">
    <location>
        <begin position="35"/>
        <end position="58"/>
    </location>
</feature>
<keyword evidence="1" id="KW-0812">Transmembrane</keyword>
<evidence type="ECO:0000313" key="2">
    <source>
        <dbReference type="EMBL" id="OMC50465.1"/>
    </source>
</evidence>